<dbReference type="PANTHER" id="PTHR48104:SF30">
    <property type="entry name" value="METACASPASE-1"/>
    <property type="match status" value="1"/>
</dbReference>
<keyword evidence="5" id="KW-1185">Reference proteome</keyword>
<evidence type="ECO:0000256" key="2">
    <source>
        <dbReference type="SAM" id="MobiDB-lite"/>
    </source>
</evidence>
<accession>A0AA39JNK2</accession>
<dbReference type="Gene3D" id="3.40.50.1460">
    <property type="match status" value="1"/>
</dbReference>
<evidence type="ECO:0000313" key="4">
    <source>
        <dbReference type="EMBL" id="KAK0446032.1"/>
    </source>
</evidence>
<dbReference type="Pfam" id="PF00656">
    <property type="entry name" value="Peptidase_C14"/>
    <property type="match status" value="1"/>
</dbReference>
<feature type="region of interest" description="Disordered" evidence="2">
    <location>
        <begin position="1"/>
        <end position="43"/>
    </location>
</feature>
<organism evidence="4 5">
    <name type="scientific">Armillaria tabescens</name>
    <name type="common">Ringless honey mushroom</name>
    <name type="synonym">Agaricus tabescens</name>
    <dbReference type="NCBI Taxonomy" id="1929756"/>
    <lineage>
        <taxon>Eukaryota</taxon>
        <taxon>Fungi</taxon>
        <taxon>Dikarya</taxon>
        <taxon>Basidiomycota</taxon>
        <taxon>Agaricomycotina</taxon>
        <taxon>Agaricomycetes</taxon>
        <taxon>Agaricomycetidae</taxon>
        <taxon>Agaricales</taxon>
        <taxon>Marasmiineae</taxon>
        <taxon>Physalacriaceae</taxon>
        <taxon>Desarmillaria</taxon>
    </lineage>
</organism>
<sequence length="343" mass="38564">MHPGRQATDSRDSNPQDTDARAVSQETSDENWRTPAKPKERDGPQFRAVIIGIDAYPDYPLYGCVSDAELMEKYLIEDLGVPSGHIQRLLGPTGEKTIDNSISPTRANIIRTLYSLIDSPDIVNGDNIIVYFAGDGALYDAEEYYRNKVPPGVSVASIRPIKALCPMDRGSLDDTGSEILDICDREIDAIFNQISEEKGHKLTLILDCAYSRPRIRYASPLGTRRSQRNKAPLPPHTIEPMLEGAHQRLSVFPQYHARHSVVAYDWQPDMSSHVVLAACQEYHYAREEEDDEGVIHGVCTKLLVDALRSRHSRKSTYVGLMSRLPTMPFVIGDHKDEAIWYQE</sequence>
<comment type="similarity">
    <text evidence="1">Belongs to the peptidase C14B family.</text>
</comment>
<dbReference type="RefSeq" id="XP_060325673.1">
    <property type="nucleotide sequence ID" value="XM_060474316.1"/>
</dbReference>
<dbReference type="AlphaFoldDB" id="A0AA39JNK2"/>
<feature type="domain" description="Peptidase C14 caspase" evidence="3">
    <location>
        <begin position="47"/>
        <end position="148"/>
    </location>
</feature>
<dbReference type="Proteomes" id="UP001175211">
    <property type="component" value="Unassembled WGS sequence"/>
</dbReference>
<protein>
    <recommendedName>
        <fullName evidence="3">Peptidase C14 caspase domain-containing protein</fullName>
    </recommendedName>
</protein>
<feature type="compositionally biased region" description="Basic and acidic residues" evidence="2">
    <location>
        <begin position="8"/>
        <end position="20"/>
    </location>
</feature>
<dbReference type="GO" id="GO:0004197">
    <property type="term" value="F:cysteine-type endopeptidase activity"/>
    <property type="evidence" value="ECO:0007669"/>
    <property type="project" value="InterPro"/>
</dbReference>
<name>A0AA39JNK2_ARMTA</name>
<evidence type="ECO:0000313" key="5">
    <source>
        <dbReference type="Proteomes" id="UP001175211"/>
    </source>
</evidence>
<dbReference type="EMBL" id="JAUEPS010000048">
    <property type="protein sequence ID" value="KAK0446032.1"/>
    <property type="molecule type" value="Genomic_DNA"/>
</dbReference>
<dbReference type="InterPro" id="IPR011600">
    <property type="entry name" value="Pept_C14_caspase"/>
</dbReference>
<evidence type="ECO:0000256" key="1">
    <source>
        <dbReference type="ARBA" id="ARBA00009005"/>
    </source>
</evidence>
<dbReference type="GO" id="GO:0006508">
    <property type="term" value="P:proteolysis"/>
    <property type="evidence" value="ECO:0007669"/>
    <property type="project" value="InterPro"/>
</dbReference>
<dbReference type="PANTHER" id="PTHR48104">
    <property type="entry name" value="METACASPASE-4"/>
    <property type="match status" value="1"/>
</dbReference>
<dbReference type="GO" id="GO:0005737">
    <property type="term" value="C:cytoplasm"/>
    <property type="evidence" value="ECO:0007669"/>
    <property type="project" value="TreeGrafter"/>
</dbReference>
<evidence type="ECO:0000259" key="3">
    <source>
        <dbReference type="Pfam" id="PF00656"/>
    </source>
</evidence>
<comment type="caution">
    <text evidence="4">The sequence shown here is derived from an EMBL/GenBank/DDBJ whole genome shotgun (WGS) entry which is preliminary data.</text>
</comment>
<dbReference type="GeneID" id="85357864"/>
<proteinExistence type="inferred from homology"/>
<gene>
    <name evidence="4" type="ORF">EV420DRAFT_1571395</name>
</gene>
<dbReference type="InterPro" id="IPR050452">
    <property type="entry name" value="Metacaspase"/>
</dbReference>
<reference evidence="4" key="1">
    <citation type="submission" date="2023-06" db="EMBL/GenBank/DDBJ databases">
        <authorList>
            <consortium name="Lawrence Berkeley National Laboratory"/>
            <person name="Ahrendt S."/>
            <person name="Sahu N."/>
            <person name="Indic B."/>
            <person name="Wong-Bajracharya J."/>
            <person name="Merenyi Z."/>
            <person name="Ke H.-M."/>
            <person name="Monk M."/>
            <person name="Kocsube S."/>
            <person name="Drula E."/>
            <person name="Lipzen A."/>
            <person name="Balint B."/>
            <person name="Henrissat B."/>
            <person name="Andreopoulos B."/>
            <person name="Martin F.M."/>
            <person name="Harder C.B."/>
            <person name="Rigling D."/>
            <person name="Ford K.L."/>
            <person name="Foster G.D."/>
            <person name="Pangilinan J."/>
            <person name="Papanicolaou A."/>
            <person name="Barry K."/>
            <person name="LaButti K."/>
            <person name="Viragh M."/>
            <person name="Koriabine M."/>
            <person name="Yan M."/>
            <person name="Riley R."/>
            <person name="Champramary S."/>
            <person name="Plett K.L."/>
            <person name="Tsai I.J."/>
            <person name="Slot J."/>
            <person name="Sipos G."/>
            <person name="Plett J."/>
            <person name="Nagy L.G."/>
            <person name="Grigoriev I.V."/>
        </authorList>
    </citation>
    <scope>NUCLEOTIDE SEQUENCE</scope>
    <source>
        <strain evidence="4">CCBAS 213</strain>
    </source>
</reference>